<reference evidence="2 4" key="2">
    <citation type="submission" date="2023-02" db="EMBL/GenBank/DDBJ databases">
        <title>Population genomics of bacteria associated with diatom.</title>
        <authorList>
            <person name="Xie J."/>
            <person name="Wang H."/>
        </authorList>
    </citation>
    <scope>NUCLEOTIDE SEQUENCE [LARGE SCALE GENOMIC DNA]</scope>
    <source>
        <strain evidence="2 4">PT47_8</strain>
    </source>
</reference>
<dbReference type="AlphaFoldDB" id="A0A1B0ZSS1"/>
<evidence type="ECO:0000313" key="2">
    <source>
        <dbReference type="EMBL" id="MDE4166251.1"/>
    </source>
</evidence>
<organism evidence="1 3">
    <name type="scientific">Phaeobacter gallaeciensis</name>
    <dbReference type="NCBI Taxonomy" id="60890"/>
    <lineage>
        <taxon>Bacteria</taxon>
        <taxon>Pseudomonadati</taxon>
        <taxon>Pseudomonadota</taxon>
        <taxon>Alphaproteobacteria</taxon>
        <taxon>Rhodobacterales</taxon>
        <taxon>Roseobacteraceae</taxon>
        <taxon>Phaeobacter</taxon>
    </lineage>
</organism>
<evidence type="ECO:0000313" key="4">
    <source>
        <dbReference type="Proteomes" id="UP001218364"/>
    </source>
</evidence>
<accession>A0A1B0ZSS1</accession>
<name>A0A1B0ZSS1_9RHOB</name>
<proteinExistence type="predicted"/>
<protein>
    <submittedName>
        <fullName evidence="1">Uncharacterized protein</fullName>
    </submittedName>
</protein>
<dbReference type="OrthoDB" id="9889804at2"/>
<dbReference type="RefSeq" id="WP_065272042.1">
    <property type="nucleotide sequence ID" value="NZ_CP015124.1"/>
</dbReference>
<dbReference type="Proteomes" id="UP001218364">
    <property type="component" value="Unassembled WGS sequence"/>
</dbReference>
<keyword evidence="3" id="KW-1185">Reference proteome</keyword>
<dbReference type="EMBL" id="CP015124">
    <property type="protein sequence ID" value="ANP37184.1"/>
    <property type="molecule type" value="Genomic_DNA"/>
</dbReference>
<dbReference type="Proteomes" id="UP000092565">
    <property type="component" value="Chromosome"/>
</dbReference>
<dbReference type="EMBL" id="JARCJK010000004">
    <property type="protein sequence ID" value="MDE4166251.1"/>
    <property type="molecule type" value="Genomic_DNA"/>
</dbReference>
<sequence length="141" mass="15673">MIQNLLGRKKKATRQERILSEIDRLISWKKLAACAETCLDEAPDCIRVNRNSLESLVRIEVLHRCFGISRSDLMVTGSETPEQDGATALCDSRPVLNEDDVENFYKIIADCSKQDEIINELGAQLAKVGVSLKQPVSLSPS</sequence>
<evidence type="ECO:0000313" key="1">
    <source>
        <dbReference type="EMBL" id="ANP37184.1"/>
    </source>
</evidence>
<reference evidence="1 3" key="1">
    <citation type="submission" date="2016-04" db="EMBL/GenBank/DDBJ databases">
        <authorList>
            <person name="Evans L.H."/>
            <person name="Alamgir A."/>
            <person name="Owens N."/>
            <person name="Weber N.D."/>
            <person name="Virtaneva K."/>
            <person name="Barbian K."/>
            <person name="Babar A."/>
            <person name="Rosenke K."/>
        </authorList>
    </citation>
    <scope>NUCLEOTIDE SEQUENCE [LARGE SCALE GENOMIC DNA]</scope>
    <source>
        <strain evidence="1 3">JL2886</strain>
    </source>
</reference>
<gene>
    <name evidence="1" type="ORF">JL2886_02295</name>
    <name evidence="2" type="ORF">PXK24_11130</name>
</gene>
<evidence type="ECO:0000313" key="3">
    <source>
        <dbReference type="Proteomes" id="UP000092565"/>
    </source>
</evidence>